<dbReference type="EC" id="2.7.8.8" evidence="3"/>
<feature type="region of interest" description="Disordered" evidence="1">
    <location>
        <begin position="499"/>
        <end position="534"/>
    </location>
</feature>
<feature type="compositionally biased region" description="Low complexity" evidence="1">
    <location>
        <begin position="499"/>
        <end position="517"/>
    </location>
</feature>
<feature type="transmembrane region" description="Helical" evidence="2">
    <location>
        <begin position="672"/>
        <end position="698"/>
    </location>
</feature>
<sequence length="801" mass="90518">MTLASLDPFRSRLFVRPAPWVWRVFAGLGMLYMMMLTFFLYQKTEDIQQVLKNIDSSMNFTPFSQTIAHSKLWNGLHLKEFVKNPISWIHSRGLFTQTIHWYIAAFIYRDYTVLWTILGLVEVAKLLIEELYPITFEPYLERIVLNVFVCGALGIYEGMAAIRRLSIQRMDWSGESLPRDATVSLEVMDTKQHSDRDSVSVRGDPLPHFVNSHNTPCPPDSSQTPPLIRIPQMIPLTSLHALEDNVPADLFWSDKGDSMMARQRRKMISHRQKQERRSKGQEESYIDGDVSESEEWSQREDGIAEMSEDDSRSSGIASFLYNLVVGTFNRIKQPKKRGNRNKNDVNFTPITADVSTAIDVLESPSLTPMRTSESYFQMHQRIASHHDSDSEHNSSPLQIPSSQTPSRPESAVLHSQHQIDVPCDLPEHFISPPPIQPQKPNIPLLAPQPTVVSHFRSPSDSLPPLPSLSSPYHGGSQVTPSSFPTPQMSFSYSHRPRSVISSNSISPSPLTPPIDTSHQFKSRKQRTRKAPAVPGRRRVMSISQYNTIVQNRYRVHEIDSASFVALDGVRNGEGSDEHIKDTSQSVYSGVGKKEAVEVNGLATDLKMTSDQTIASSAKGQTDQLDLLTGLSSSPNTHHPFAFTRLRSAFVQWMTPWNVTMYRWNVMKQPWRLVHVVLIMSYGVVSALVTELFCLLLPITATHPIMIARELLTLVVGMPTVGEMYRYSALRTSHIGSFAWMAFMITALEVILIQHFLPPLNTPLPKSITILLCLCGVACGFFGFYHHKKPFFIRAQNSIRYS</sequence>
<evidence type="ECO:0000313" key="3">
    <source>
        <dbReference type="EMBL" id="KAK2945406.1"/>
    </source>
</evidence>
<accession>A0ABQ9X0T5</accession>
<feature type="transmembrane region" description="Helical" evidence="2">
    <location>
        <begin position="767"/>
        <end position="784"/>
    </location>
</feature>
<feature type="transmembrane region" description="Helical" evidence="2">
    <location>
        <begin position="20"/>
        <end position="41"/>
    </location>
</feature>
<evidence type="ECO:0000313" key="4">
    <source>
        <dbReference type="Proteomes" id="UP001281761"/>
    </source>
</evidence>
<feature type="transmembrane region" description="Helical" evidence="2">
    <location>
        <begin position="736"/>
        <end position="755"/>
    </location>
</feature>
<dbReference type="GO" id="GO:0003882">
    <property type="term" value="F:CDP-diacylglycerol-serine O-phosphatidyltransferase activity"/>
    <property type="evidence" value="ECO:0007669"/>
    <property type="project" value="UniProtKB-EC"/>
</dbReference>
<keyword evidence="2" id="KW-0472">Membrane</keyword>
<dbReference type="Pfam" id="PF03034">
    <property type="entry name" value="PSS"/>
    <property type="match status" value="2"/>
</dbReference>
<feature type="region of interest" description="Disordered" evidence="1">
    <location>
        <begin position="382"/>
        <end position="416"/>
    </location>
</feature>
<keyword evidence="2" id="KW-0812">Transmembrane</keyword>
<feature type="compositionally biased region" description="Polar residues" evidence="1">
    <location>
        <begin position="476"/>
        <end position="486"/>
    </location>
</feature>
<feature type="region of interest" description="Disordered" evidence="1">
    <location>
        <begin position="266"/>
        <end position="310"/>
    </location>
</feature>
<feature type="region of interest" description="Disordered" evidence="1">
    <location>
        <begin position="451"/>
        <end position="486"/>
    </location>
</feature>
<feature type="transmembrane region" description="Helical" evidence="2">
    <location>
        <begin position="143"/>
        <end position="162"/>
    </location>
</feature>
<protein>
    <submittedName>
        <fullName evidence="3">Phosphatidylserine synthase</fullName>
        <ecNumber evidence="3">2.7.8.8</ecNumber>
    </submittedName>
</protein>
<keyword evidence="4" id="KW-1185">Reference proteome</keyword>
<name>A0ABQ9X0T5_9EUKA</name>
<organism evidence="3 4">
    <name type="scientific">Blattamonas nauphoetae</name>
    <dbReference type="NCBI Taxonomy" id="2049346"/>
    <lineage>
        <taxon>Eukaryota</taxon>
        <taxon>Metamonada</taxon>
        <taxon>Preaxostyla</taxon>
        <taxon>Oxymonadida</taxon>
        <taxon>Blattamonas</taxon>
    </lineage>
</organism>
<dbReference type="EMBL" id="JARBJD010000262">
    <property type="protein sequence ID" value="KAK2945406.1"/>
    <property type="molecule type" value="Genomic_DNA"/>
</dbReference>
<dbReference type="InterPro" id="IPR004277">
    <property type="entry name" value="PSS"/>
</dbReference>
<keyword evidence="2" id="KW-1133">Transmembrane helix</keyword>
<comment type="caution">
    <text evidence="3">The sequence shown here is derived from an EMBL/GenBank/DDBJ whole genome shotgun (WGS) entry which is preliminary data.</text>
</comment>
<evidence type="ECO:0000256" key="2">
    <source>
        <dbReference type="SAM" id="Phobius"/>
    </source>
</evidence>
<feature type="compositionally biased region" description="Basic residues" evidence="1">
    <location>
        <begin position="520"/>
        <end position="534"/>
    </location>
</feature>
<keyword evidence="3" id="KW-0808">Transferase</keyword>
<gene>
    <name evidence="3" type="ORF">BLNAU_19675</name>
</gene>
<feature type="compositionally biased region" description="Acidic residues" evidence="1">
    <location>
        <begin position="284"/>
        <end position="295"/>
    </location>
</feature>
<reference evidence="3 4" key="1">
    <citation type="journal article" date="2022" name="bioRxiv">
        <title>Genomics of Preaxostyla Flagellates Illuminates Evolutionary Transitions and the Path Towards Mitochondrial Loss.</title>
        <authorList>
            <person name="Novak L.V.F."/>
            <person name="Treitli S.C."/>
            <person name="Pyrih J."/>
            <person name="Halakuc P."/>
            <person name="Pipaliya S.V."/>
            <person name="Vacek V."/>
            <person name="Brzon O."/>
            <person name="Soukal P."/>
            <person name="Eme L."/>
            <person name="Dacks J.B."/>
            <person name="Karnkowska A."/>
            <person name="Elias M."/>
            <person name="Hampl V."/>
        </authorList>
    </citation>
    <scope>NUCLEOTIDE SEQUENCE [LARGE SCALE GENOMIC DNA]</scope>
    <source>
        <strain evidence="3">NAU3</strain>
        <tissue evidence="3">Gut</tissue>
    </source>
</reference>
<proteinExistence type="predicted"/>
<dbReference type="Proteomes" id="UP001281761">
    <property type="component" value="Unassembled WGS sequence"/>
</dbReference>
<feature type="compositionally biased region" description="Polar residues" evidence="1">
    <location>
        <begin position="396"/>
        <end position="416"/>
    </location>
</feature>
<evidence type="ECO:0000256" key="1">
    <source>
        <dbReference type="SAM" id="MobiDB-lite"/>
    </source>
</evidence>